<evidence type="ECO:0000313" key="2">
    <source>
        <dbReference type="EMBL" id="SMG28694.1"/>
    </source>
</evidence>
<feature type="transmembrane region" description="Helical" evidence="1">
    <location>
        <begin position="161"/>
        <end position="181"/>
    </location>
</feature>
<keyword evidence="1" id="KW-1133">Transmembrane helix</keyword>
<evidence type="ECO:0000256" key="1">
    <source>
        <dbReference type="SAM" id="Phobius"/>
    </source>
</evidence>
<evidence type="ECO:0008006" key="4">
    <source>
        <dbReference type="Google" id="ProtNLM"/>
    </source>
</evidence>
<feature type="transmembrane region" description="Helical" evidence="1">
    <location>
        <begin position="238"/>
        <end position="257"/>
    </location>
</feature>
<protein>
    <recommendedName>
        <fullName evidence="4">PH domain-containing protein</fullName>
    </recommendedName>
</protein>
<keyword evidence="3" id="KW-1185">Reference proteome</keyword>
<keyword evidence="1" id="KW-0472">Membrane</keyword>
<evidence type="ECO:0000313" key="3">
    <source>
        <dbReference type="Proteomes" id="UP000193355"/>
    </source>
</evidence>
<sequence>MREIYRRIVAVGMFFIAVGMFLFVRNQFVRIYPVDMAREYTRSYAPDSGPSFGAMAMGRSFIRSTTGFQPIGEFVRAKTEGMTVTVEGDIWSDLYGRAKSEDLFFLPSDEKVASVVHGLRDMDRTFAYVKYGSPIGPVFMAASLVGPTDARGRGAPDSLVYPFRSVAPIPLTLALAVYVLLPRRKIRPGALTYSKWSCWVIPDILGTVMAGFFVALSFILSPEIFGDGNVLGVASGAIWFNLVLWFIGAIFLSMLYWSAKYSSFELVLHDDGVEVRQLSRELDFRFSDLATVEWVDYRPPKWLRVLVRIASMFDWRMRSHSISMSLSRDWGIRFVFSDGSSFKFICSRLPEIQRLLDVLSSGRVPISSELESFLKGEG</sequence>
<dbReference type="OrthoDB" id="9811934at2"/>
<feature type="transmembrane region" description="Helical" evidence="1">
    <location>
        <begin position="7"/>
        <end position="24"/>
    </location>
</feature>
<dbReference type="EMBL" id="FXBB01000013">
    <property type="protein sequence ID" value="SMG28694.1"/>
    <property type="molecule type" value="Genomic_DNA"/>
</dbReference>
<dbReference type="Proteomes" id="UP000193355">
    <property type="component" value="Unassembled WGS sequence"/>
</dbReference>
<dbReference type="AlphaFoldDB" id="A0A1X7JL00"/>
<proteinExistence type="predicted"/>
<dbReference type="STRING" id="561720.SAMN06275492_11332"/>
<reference evidence="3" key="1">
    <citation type="submission" date="2017-04" db="EMBL/GenBank/DDBJ databases">
        <authorList>
            <person name="Varghese N."/>
            <person name="Submissions S."/>
        </authorList>
    </citation>
    <scope>NUCLEOTIDE SEQUENCE [LARGE SCALE GENOMIC DNA]</scope>
    <source>
        <strain evidence="3">USBA 82</strain>
    </source>
</reference>
<feature type="transmembrane region" description="Helical" evidence="1">
    <location>
        <begin position="193"/>
        <end position="218"/>
    </location>
</feature>
<organism evidence="2 3">
    <name type="scientific">Dethiosulfovibrio salsuginis</name>
    <dbReference type="NCBI Taxonomy" id="561720"/>
    <lineage>
        <taxon>Bacteria</taxon>
        <taxon>Thermotogati</taxon>
        <taxon>Synergistota</taxon>
        <taxon>Synergistia</taxon>
        <taxon>Synergistales</taxon>
        <taxon>Dethiosulfovibrionaceae</taxon>
        <taxon>Dethiosulfovibrio</taxon>
    </lineage>
</organism>
<keyword evidence="1" id="KW-0812">Transmembrane</keyword>
<accession>A0A1X7JL00</accession>
<gene>
    <name evidence="2" type="ORF">SAMN06275492_11332</name>
</gene>
<dbReference type="RefSeq" id="WP_085544507.1">
    <property type="nucleotide sequence ID" value="NZ_FXBB01000013.1"/>
</dbReference>
<name>A0A1X7JL00_9BACT</name>